<feature type="transmembrane region" description="Helical" evidence="2">
    <location>
        <begin position="356"/>
        <end position="376"/>
    </location>
</feature>
<feature type="compositionally biased region" description="Basic and acidic residues" evidence="1">
    <location>
        <begin position="792"/>
        <end position="808"/>
    </location>
</feature>
<protein>
    <submittedName>
        <fullName evidence="4">HDIG domain-containing protein</fullName>
    </submittedName>
</protein>
<dbReference type="SUPFAM" id="SSF109604">
    <property type="entry name" value="HD-domain/PDEase-like"/>
    <property type="match status" value="1"/>
</dbReference>
<evidence type="ECO:0000313" key="4">
    <source>
        <dbReference type="EMBL" id="HGH62131.1"/>
    </source>
</evidence>
<dbReference type="InterPro" id="IPR011621">
    <property type="entry name" value="Metal-dep_PHydrolase_7TM_intra"/>
</dbReference>
<proteinExistence type="predicted"/>
<feature type="region of interest" description="Disordered" evidence="1">
    <location>
        <begin position="792"/>
        <end position="833"/>
    </location>
</feature>
<gene>
    <name evidence="4" type="ORF">ENV54_12630</name>
</gene>
<evidence type="ECO:0000259" key="3">
    <source>
        <dbReference type="SMART" id="SM00471"/>
    </source>
</evidence>
<dbReference type="InterPro" id="IPR006674">
    <property type="entry name" value="HD_domain"/>
</dbReference>
<accession>A0A7C4EV99</accession>
<comment type="caution">
    <text evidence="4">The sequence shown here is derived from an EMBL/GenBank/DDBJ whole genome shotgun (WGS) entry which is preliminary data.</text>
</comment>
<sequence length="833" mass="92052">MKPMPQSSKNKPDTEAHSQNGSKAWFNKIPKTLDLRQSPRFAPFLQRKYQRWGLLIVTSLLAASIMVPQSFRYYSLTVGEPAAETIVSPISFKVIDQAATEKIKDEVLKSVLPVYDYDDEVVNDVQQRVANAFGFMRDYFAMEAKYKEHAADKTVAGSPAAEETQGAKTSFRPLNENELRMRFENLLGASVPPSSFQILKSYGFSVRIERDITSLVVPIMLRGVVLSRDLLRRDGKQGVLLFTKSSKKLEPLKDISSIIDLNEAFEMIDTDDRDYTRDQALSLSIRQIAKDLIYVNITYNRAKSEALKSEALATVKPVFFQISKGEPIIKQGEPANEGHLRKLAGLNRSNPAYSRYMIFLGIASILVILLRLSLYFSEKYLDRSGYATQDLLLFCLLVLGSIILVRFVCSLSPLLGKAAQDLNIRSILYAAPIATAPMLASLMVDARIALLVAVLTSLACAFTVEGDVYLFFYYFVAGLVGLHGMTRISDRTSVLRGGLVVGVVSMLSILAIKMALGQLTNMHDVYEIGLGFVGGILSGLLVSGLAPLLEPLGYTTNIRLLEIANLNHPLLKTMSMEAPGTYHHSMMVGNLAEAGAELIGANPLLAKAGGLYHDVGKVGNKFKPSYFIENHVSGANPHDKLEPSMSALILISHVKNGVEKAREYRIPEPIIDIIQQHHGTTLIKFFFNKALEKAAKGQTTVPEDKYHYPGPRPRTKEAALVMMADVTEAAIRTLADPTPAQIRKRVQTLIYGLFAEGQLDESSLTLKDIHAIVNTFSRTFQAILHTRIEYPDDGATQDKQHGDSHKQPADALGNRLGRPAEQGQADLGRIRLQ</sequence>
<keyword evidence="2" id="KW-0472">Membrane</keyword>
<feature type="transmembrane region" description="Helical" evidence="2">
    <location>
        <begin position="528"/>
        <end position="549"/>
    </location>
</feature>
<organism evidence="4">
    <name type="scientific">Desulfomonile tiedjei</name>
    <dbReference type="NCBI Taxonomy" id="2358"/>
    <lineage>
        <taxon>Bacteria</taxon>
        <taxon>Pseudomonadati</taxon>
        <taxon>Thermodesulfobacteriota</taxon>
        <taxon>Desulfomonilia</taxon>
        <taxon>Desulfomonilales</taxon>
        <taxon>Desulfomonilaceae</taxon>
        <taxon>Desulfomonile</taxon>
    </lineage>
</organism>
<dbReference type="EMBL" id="DTGT01000410">
    <property type="protein sequence ID" value="HGH62131.1"/>
    <property type="molecule type" value="Genomic_DNA"/>
</dbReference>
<feature type="region of interest" description="Disordered" evidence="1">
    <location>
        <begin position="1"/>
        <end position="21"/>
    </location>
</feature>
<dbReference type="PANTHER" id="PTHR36442:SF1">
    <property type="entry name" value="CYCLIC-DI-AMP PHOSPHODIESTERASE PGPH"/>
    <property type="match status" value="1"/>
</dbReference>
<keyword evidence="2" id="KW-0812">Transmembrane</keyword>
<keyword evidence="2" id="KW-1133">Transmembrane helix</keyword>
<dbReference type="PANTHER" id="PTHR36442">
    <property type="entry name" value="CYCLIC-DI-AMP PHOSPHODIESTERASE PGPH"/>
    <property type="match status" value="1"/>
</dbReference>
<dbReference type="Gene3D" id="1.10.3210.10">
    <property type="entry name" value="Hypothetical protein af1432"/>
    <property type="match status" value="1"/>
</dbReference>
<feature type="transmembrane region" description="Helical" evidence="2">
    <location>
        <begin position="427"/>
        <end position="444"/>
    </location>
</feature>
<feature type="domain" description="HD/PDEase" evidence="3">
    <location>
        <begin position="577"/>
        <end position="739"/>
    </location>
</feature>
<reference evidence="4" key="1">
    <citation type="journal article" date="2020" name="mSystems">
        <title>Genome- and Community-Level Interaction Insights into Carbon Utilization and Element Cycling Functions of Hydrothermarchaeota in Hydrothermal Sediment.</title>
        <authorList>
            <person name="Zhou Z."/>
            <person name="Liu Y."/>
            <person name="Xu W."/>
            <person name="Pan J."/>
            <person name="Luo Z.H."/>
            <person name="Li M."/>
        </authorList>
    </citation>
    <scope>NUCLEOTIDE SEQUENCE [LARGE SCALE GENOMIC DNA]</scope>
    <source>
        <strain evidence="4">SpSt-769</strain>
    </source>
</reference>
<evidence type="ECO:0000256" key="2">
    <source>
        <dbReference type="SAM" id="Phobius"/>
    </source>
</evidence>
<evidence type="ECO:0000256" key="1">
    <source>
        <dbReference type="SAM" id="MobiDB-lite"/>
    </source>
</evidence>
<dbReference type="CDD" id="cd00077">
    <property type="entry name" value="HDc"/>
    <property type="match status" value="1"/>
</dbReference>
<dbReference type="AlphaFoldDB" id="A0A7C4EV99"/>
<feature type="transmembrane region" description="Helical" evidence="2">
    <location>
        <begin position="494"/>
        <end position="516"/>
    </location>
</feature>
<dbReference type="NCBIfam" id="TIGR00277">
    <property type="entry name" value="HDIG"/>
    <property type="match status" value="1"/>
</dbReference>
<dbReference type="InterPro" id="IPR011624">
    <property type="entry name" value="Metal-dep_PHydrolase_7TM_extra"/>
</dbReference>
<dbReference type="Pfam" id="PF07697">
    <property type="entry name" value="7TMR-HDED"/>
    <property type="match status" value="1"/>
</dbReference>
<feature type="transmembrane region" description="Helical" evidence="2">
    <location>
        <begin position="391"/>
        <end position="415"/>
    </location>
</feature>
<feature type="transmembrane region" description="Helical" evidence="2">
    <location>
        <begin position="450"/>
        <end position="482"/>
    </location>
</feature>
<dbReference type="SMART" id="SM00471">
    <property type="entry name" value="HDc"/>
    <property type="match status" value="1"/>
</dbReference>
<dbReference type="InterPro" id="IPR003607">
    <property type="entry name" value="HD/PDEase_dom"/>
</dbReference>
<dbReference type="Pfam" id="PF07698">
    <property type="entry name" value="7TM-7TMR_HD"/>
    <property type="match status" value="1"/>
</dbReference>
<name>A0A7C4EV99_9BACT</name>
<dbReference type="InterPro" id="IPR052722">
    <property type="entry name" value="PgpH_phosphodiesterase"/>
</dbReference>
<dbReference type="InterPro" id="IPR006675">
    <property type="entry name" value="HDIG_dom"/>
</dbReference>
<dbReference type="Pfam" id="PF01966">
    <property type="entry name" value="HD"/>
    <property type="match status" value="1"/>
</dbReference>